<feature type="coiled-coil region" evidence="1">
    <location>
        <begin position="218"/>
        <end position="270"/>
    </location>
</feature>
<reference evidence="3" key="1">
    <citation type="submission" date="2020-06" db="EMBL/GenBank/DDBJ databases">
        <authorList>
            <person name="Li T."/>
            <person name="Hu X."/>
            <person name="Zhang T."/>
            <person name="Song X."/>
            <person name="Zhang H."/>
            <person name="Dai N."/>
            <person name="Sheng W."/>
            <person name="Hou X."/>
            <person name="Wei L."/>
        </authorList>
    </citation>
    <scope>NUCLEOTIDE SEQUENCE</scope>
    <source>
        <strain evidence="3">KEN8</strain>
        <tissue evidence="3">Leaf</tissue>
    </source>
</reference>
<proteinExistence type="predicted"/>
<keyword evidence="1" id="KW-0175">Coiled coil</keyword>
<dbReference type="PANTHER" id="PTHR35120:SF2">
    <property type="entry name" value="AMINOTRANSFERASE-LIKE PLANT MOBILE DOMAIN-CONTAINING PROTEIN"/>
    <property type="match status" value="1"/>
</dbReference>
<protein>
    <submittedName>
        <fullName evidence="3">Uncharacterized protein</fullName>
    </submittedName>
</protein>
<dbReference type="AlphaFoldDB" id="A0AAW2Q3S1"/>
<dbReference type="PANTHER" id="PTHR35120">
    <property type="entry name" value="HISTONE ACETYLTRANSFERASE KAT6B-LIKE"/>
    <property type="match status" value="1"/>
</dbReference>
<organism evidence="3">
    <name type="scientific">Sesamum calycinum</name>
    <dbReference type="NCBI Taxonomy" id="2727403"/>
    <lineage>
        <taxon>Eukaryota</taxon>
        <taxon>Viridiplantae</taxon>
        <taxon>Streptophyta</taxon>
        <taxon>Embryophyta</taxon>
        <taxon>Tracheophyta</taxon>
        <taxon>Spermatophyta</taxon>
        <taxon>Magnoliopsida</taxon>
        <taxon>eudicotyledons</taxon>
        <taxon>Gunneridae</taxon>
        <taxon>Pentapetalae</taxon>
        <taxon>asterids</taxon>
        <taxon>lamiids</taxon>
        <taxon>Lamiales</taxon>
        <taxon>Pedaliaceae</taxon>
        <taxon>Sesamum</taxon>
    </lineage>
</organism>
<dbReference type="EMBL" id="JACGWM010000007">
    <property type="protein sequence ID" value="KAL0362422.1"/>
    <property type="molecule type" value="Genomic_DNA"/>
</dbReference>
<name>A0AAW2Q3S1_9LAMI</name>
<evidence type="ECO:0000313" key="3">
    <source>
        <dbReference type="EMBL" id="KAL0362422.1"/>
    </source>
</evidence>
<gene>
    <name evidence="3" type="ORF">Scaly_1197400</name>
</gene>
<feature type="coiled-coil region" evidence="1">
    <location>
        <begin position="95"/>
        <end position="130"/>
    </location>
</feature>
<evidence type="ECO:0000256" key="2">
    <source>
        <dbReference type="SAM" id="MobiDB-lite"/>
    </source>
</evidence>
<reference evidence="3" key="2">
    <citation type="journal article" date="2024" name="Plant">
        <title>Genomic evolution and insights into agronomic trait innovations of Sesamum species.</title>
        <authorList>
            <person name="Miao H."/>
            <person name="Wang L."/>
            <person name="Qu L."/>
            <person name="Liu H."/>
            <person name="Sun Y."/>
            <person name="Le M."/>
            <person name="Wang Q."/>
            <person name="Wei S."/>
            <person name="Zheng Y."/>
            <person name="Lin W."/>
            <person name="Duan Y."/>
            <person name="Cao H."/>
            <person name="Xiong S."/>
            <person name="Wang X."/>
            <person name="Wei L."/>
            <person name="Li C."/>
            <person name="Ma Q."/>
            <person name="Ju M."/>
            <person name="Zhao R."/>
            <person name="Li G."/>
            <person name="Mu C."/>
            <person name="Tian Q."/>
            <person name="Mei H."/>
            <person name="Zhang T."/>
            <person name="Gao T."/>
            <person name="Zhang H."/>
        </authorList>
    </citation>
    <scope>NUCLEOTIDE SEQUENCE</scope>
    <source>
        <strain evidence="3">KEN8</strain>
    </source>
</reference>
<accession>A0AAW2Q3S1</accession>
<comment type="caution">
    <text evidence="3">The sequence shown here is derived from an EMBL/GenBank/DDBJ whole genome shotgun (WGS) entry which is preliminary data.</text>
</comment>
<evidence type="ECO:0000256" key="1">
    <source>
        <dbReference type="SAM" id="Coils"/>
    </source>
</evidence>
<feature type="region of interest" description="Disordered" evidence="2">
    <location>
        <begin position="281"/>
        <end position="341"/>
    </location>
</feature>
<sequence length="341" mass="39574">MLLKGMVSLGIYFKQWRQIKWLSVHRSSFTTHLQWILGLICSTLLLLRLSFNNAGKRVIEPENHISHHYDSNKRLRISDSLDHKPVDFGMCMEQIQQMSERARMFYEEKEQALEQSNMNQQILLAELQKRDTVIEHLHKARLDEIQKKDGEIYRLERELYLMGSVLDGYRKALKETQKVFAEYRERAQLPEEPTYKDVGLGGLMLTAPEIEKLRKKQEEEYKLNCLVLEQKMKEAEEDYVGQFDGYVEKIKLLDEKLTALEANAKELIELHAKWKVPQTEETVPEVAEPLATPETEEKVPGVAEPLATSQNEEEVPEVAEPLATSQTEEKVPEVAEPLQNE</sequence>